<proteinExistence type="predicted"/>
<feature type="compositionally biased region" description="Basic and acidic residues" evidence="1">
    <location>
        <begin position="468"/>
        <end position="481"/>
    </location>
</feature>
<feature type="domain" description="Anti-CBASS protein Acb1-like N-terminal" evidence="2">
    <location>
        <begin position="73"/>
        <end position="424"/>
    </location>
</feature>
<feature type="compositionally biased region" description="Basic and acidic residues" evidence="1">
    <location>
        <begin position="498"/>
        <end position="508"/>
    </location>
</feature>
<evidence type="ECO:0000259" key="2">
    <source>
        <dbReference type="Pfam" id="PF06381"/>
    </source>
</evidence>
<dbReference type="InterPro" id="IPR024459">
    <property type="entry name" value="Acb1-like_N"/>
</dbReference>
<organism evidence="3">
    <name type="scientific">Siphoviridae sp. ctsIQ24</name>
    <dbReference type="NCBI Taxonomy" id="2826484"/>
    <lineage>
        <taxon>Viruses</taxon>
        <taxon>Duplodnaviria</taxon>
        <taxon>Heunggongvirae</taxon>
        <taxon>Uroviricota</taxon>
        <taxon>Caudoviricetes</taxon>
    </lineage>
</organism>
<sequence>MSKKKRKKVAAKDSVYKAPTESTGFVNTLDEVISVKRALDGYSNVPANLGAGSNNLAQTASYVMERFTWDYYTLNTLFRDNWIAKAIIEKPANEMLKNGFNINSQIEPDKIDKIMNTWKRTGTNGKFLKCLKWARLYGGCLLIPMIENQGDLSQPLDYDSIMPDSYKGCFTIDRWSGVSPSIELVEDITDTDFGQPKYYDVSDNTTGKTFRIHHSRVIKMIGREMPYWEEIAETYWGASELEHVYTELKKRDDTSANISFLIFLANIRVFKMEGMAQMLSIGDQQAAQRVYETMKSMNHLMCNTGTLAIDKEEDFAMHGYSFTGINDVYESFMLDISGAAEIPVDKLFGRSPSGFNSGAETLQNYYDTIDEKRETYVLEPLEKLIRIITVSALGEIPDDLEISFNPVRRPSDLEKSDIAQKNAQPIFDAYAGGLIGKGTALKELKQQSSITGLWTNITDEMIQDAYEEDKRKEEEESENRNELMAAALGSGDNVFTKEAGESPIDKSNKNAGFS</sequence>
<evidence type="ECO:0000256" key="1">
    <source>
        <dbReference type="SAM" id="MobiDB-lite"/>
    </source>
</evidence>
<reference evidence="3" key="1">
    <citation type="journal article" date="2021" name="Proc. Natl. Acad. Sci. U.S.A.">
        <title>A Catalog of Tens of Thousands of Viruses from Human Metagenomes Reveals Hidden Associations with Chronic Diseases.</title>
        <authorList>
            <person name="Tisza M.J."/>
            <person name="Buck C.B."/>
        </authorList>
    </citation>
    <scope>NUCLEOTIDE SEQUENCE</scope>
    <source>
        <strain evidence="3">CtsIQ24</strain>
    </source>
</reference>
<evidence type="ECO:0000313" key="3">
    <source>
        <dbReference type="EMBL" id="DAD84158.1"/>
    </source>
</evidence>
<dbReference type="EMBL" id="BK014953">
    <property type="protein sequence ID" value="DAD84158.1"/>
    <property type="molecule type" value="Genomic_DNA"/>
</dbReference>
<dbReference type="InterPro" id="IPR006445">
    <property type="entry name" value="Phage-assoc_HI1409"/>
</dbReference>
<feature type="region of interest" description="Disordered" evidence="1">
    <location>
        <begin position="467"/>
        <end position="514"/>
    </location>
</feature>
<name>A0A8S5MPE8_9CAUD</name>
<protein>
    <submittedName>
        <fullName evidence="3">Portal</fullName>
    </submittedName>
</protein>
<accession>A0A8S5MPE8</accession>
<dbReference type="Pfam" id="PF06381">
    <property type="entry name" value="Phage_portal_3"/>
    <property type="match status" value="1"/>
</dbReference>
<dbReference type="NCBIfam" id="TIGR01555">
    <property type="entry name" value="phge_rel_HI1409"/>
    <property type="match status" value="1"/>
</dbReference>